<accession>A0A6A5BXH8</accession>
<evidence type="ECO:0000256" key="1">
    <source>
        <dbReference type="SAM" id="MobiDB-lite"/>
    </source>
</evidence>
<evidence type="ECO:0000313" key="2">
    <source>
        <dbReference type="EMBL" id="KAF0981967.1"/>
    </source>
</evidence>
<dbReference type="VEuPathDB" id="AmoebaDB:NfTy_022010"/>
<dbReference type="Proteomes" id="UP000444721">
    <property type="component" value="Unassembled WGS sequence"/>
</dbReference>
<organism evidence="2 3">
    <name type="scientific">Naegleria fowleri</name>
    <name type="common">Brain eating amoeba</name>
    <dbReference type="NCBI Taxonomy" id="5763"/>
    <lineage>
        <taxon>Eukaryota</taxon>
        <taxon>Discoba</taxon>
        <taxon>Heterolobosea</taxon>
        <taxon>Tetramitia</taxon>
        <taxon>Eutetramitia</taxon>
        <taxon>Vahlkampfiidae</taxon>
        <taxon>Naegleria</taxon>
    </lineage>
</organism>
<name>A0A6A5BXH8_NAEFO</name>
<feature type="compositionally biased region" description="Low complexity" evidence="1">
    <location>
        <begin position="1"/>
        <end position="21"/>
    </location>
</feature>
<dbReference type="EMBL" id="VFQX01000012">
    <property type="protein sequence ID" value="KAF0981967.1"/>
    <property type="molecule type" value="Genomic_DNA"/>
</dbReference>
<keyword evidence="3" id="KW-1185">Reference proteome</keyword>
<dbReference type="AlphaFoldDB" id="A0A6A5BXH8"/>
<gene>
    <name evidence="2" type="ORF">FDP41_011828</name>
</gene>
<dbReference type="VEuPathDB" id="AmoebaDB:FDP41_011828"/>
<protein>
    <submittedName>
        <fullName evidence="2">Uncharacterized protein</fullName>
    </submittedName>
</protein>
<evidence type="ECO:0000313" key="3">
    <source>
        <dbReference type="Proteomes" id="UP000444721"/>
    </source>
</evidence>
<comment type="caution">
    <text evidence="2">The sequence shown here is derived from an EMBL/GenBank/DDBJ whole genome shotgun (WGS) entry which is preliminary data.</text>
</comment>
<reference evidence="2 3" key="1">
    <citation type="journal article" date="2019" name="Sci. Rep.">
        <title>Nanopore sequencing improves the draft genome of the human pathogenic amoeba Naegleria fowleri.</title>
        <authorList>
            <person name="Liechti N."/>
            <person name="Schurch N."/>
            <person name="Bruggmann R."/>
            <person name="Wittwer M."/>
        </authorList>
    </citation>
    <scope>NUCLEOTIDE SEQUENCE [LARGE SCALE GENOMIC DNA]</scope>
    <source>
        <strain evidence="2 3">ATCC 30894</strain>
    </source>
</reference>
<dbReference type="VEuPathDB" id="AmoebaDB:NF0049840"/>
<sequence>MVTKQTSRKTTTTVNTRSQLKQKLEKIEKKEKKKSKRFVSVENRKLLASSAKYLPSIVGEKQPISRAEIARRAKHLLRIDDEDVRDLKITKSALAVLREAIVYRFCCSLRIAKVLTSYAKTQTVNALTLNLAGMLMKNDWKQQTTEEFEKIIAQLRGTKYEEITVTADAMYSAFQKVIKEDPEMKVTETSIVECFKDSQRLREVTELLDEYRERKKRVQ</sequence>
<dbReference type="GeneID" id="68119043"/>
<proteinExistence type="predicted"/>
<dbReference type="RefSeq" id="XP_044566680.1">
    <property type="nucleotide sequence ID" value="XM_044702280.1"/>
</dbReference>
<feature type="region of interest" description="Disordered" evidence="1">
    <location>
        <begin position="1"/>
        <end position="34"/>
    </location>
</feature>